<evidence type="ECO:0000313" key="2">
    <source>
        <dbReference type="Proteomes" id="UP000499080"/>
    </source>
</evidence>
<organism evidence="1 2">
    <name type="scientific">Araneus ventricosus</name>
    <name type="common">Orbweaver spider</name>
    <name type="synonym">Epeira ventricosa</name>
    <dbReference type="NCBI Taxonomy" id="182803"/>
    <lineage>
        <taxon>Eukaryota</taxon>
        <taxon>Metazoa</taxon>
        <taxon>Ecdysozoa</taxon>
        <taxon>Arthropoda</taxon>
        <taxon>Chelicerata</taxon>
        <taxon>Arachnida</taxon>
        <taxon>Araneae</taxon>
        <taxon>Araneomorphae</taxon>
        <taxon>Entelegynae</taxon>
        <taxon>Araneoidea</taxon>
        <taxon>Araneidae</taxon>
        <taxon>Araneus</taxon>
    </lineage>
</organism>
<proteinExistence type="predicted"/>
<protein>
    <submittedName>
        <fullName evidence="1">Uncharacterized protein</fullName>
    </submittedName>
</protein>
<comment type="caution">
    <text evidence="1">The sequence shown here is derived from an EMBL/GenBank/DDBJ whole genome shotgun (WGS) entry which is preliminary data.</text>
</comment>
<evidence type="ECO:0000313" key="1">
    <source>
        <dbReference type="EMBL" id="GBL87079.1"/>
    </source>
</evidence>
<reference evidence="1 2" key="1">
    <citation type="journal article" date="2019" name="Sci. Rep.">
        <title>Orb-weaving spider Araneus ventricosus genome elucidates the spidroin gene catalogue.</title>
        <authorList>
            <person name="Kono N."/>
            <person name="Nakamura H."/>
            <person name="Ohtoshi R."/>
            <person name="Moran D.A.P."/>
            <person name="Shinohara A."/>
            <person name="Yoshida Y."/>
            <person name="Fujiwara M."/>
            <person name="Mori M."/>
            <person name="Tomita M."/>
            <person name="Arakawa K."/>
        </authorList>
    </citation>
    <scope>NUCLEOTIDE SEQUENCE [LARGE SCALE GENOMIC DNA]</scope>
</reference>
<sequence>MTLEATSSLQTSLPSPFKTRRLILRRFKPAHSMVLKWNPISNLQTSGRKAKTLPSFRQKSRSPKLQFRDVVGLNSLDFEYLFYRFPAPAVDLLTFR</sequence>
<gene>
    <name evidence="1" type="ORF">AVEN_218773_1</name>
</gene>
<dbReference type="AlphaFoldDB" id="A0A4Y2B6J5"/>
<dbReference type="EMBL" id="BGPR01000051">
    <property type="protein sequence ID" value="GBL87079.1"/>
    <property type="molecule type" value="Genomic_DNA"/>
</dbReference>
<accession>A0A4Y2B6J5</accession>
<dbReference type="Proteomes" id="UP000499080">
    <property type="component" value="Unassembled WGS sequence"/>
</dbReference>
<name>A0A4Y2B6J5_ARAVE</name>
<keyword evidence="2" id="KW-1185">Reference proteome</keyword>